<dbReference type="OrthoDB" id="709006at2"/>
<accession>A0A4R6IR95</accession>
<sequence>MKNKKINIFLSVLVVILIGWMLKGTFGQPGIEDMKSGFKEVAKYRNDNNTGPIQYVFAVTVKDTIWNEMIAYGNFKPHHKGGNTKVYYFMEGSKVPAQVGAGTVNFDPVFNSSCVGLYEKSAMGNVSMTKTPF</sequence>
<dbReference type="Proteomes" id="UP000295499">
    <property type="component" value="Unassembled WGS sequence"/>
</dbReference>
<name>A0A4R6IR95_9SPHI</name>
<comment type="caution">
    <text evidence="1">The sequence shown here is derived from an EMBL/GenBank/DDBJ whole genome shotgun (WGS) entry which is preliminary data.</text>
</comment>
<protein>
    <submittedName>
        <fullName evidence="1">Uncharacterized protein</fullName>
    </submittedName>
</protein>
<dbReference type="RefSeq" id="WP_133553352.1">
    <property type="nucleotide sequence ID" value="NZ_SNWM01000001.1"/>
</dbReference>
<reference evidence="1 2" key="1">
    <citation type="submission" date="2019-03" db="EMBL/GenBank/DDBJ databases">
        <title>Genomic Encyclopedia of Archaeal and Bacterial Type Strains, Phase II (KMG-II): from individual species to whole genera.</title>
        <authorList>
            <person name="Goeker M."/>
        </authorList>
    </citation>
    <scope>NUCLEOTIDE SEQUENCE [LARGE SCALE GENOMIC DNA]</scope>
    <source>
        <strain evidence="1 2">DSM 19034</strain>
    </source>
</reference>
<evidence type="ECO:0000313" key="1">
    <source>
        <dbReference type="EMBL" id="TDO24940.1"/>
    </source>
</evidence>
<dbReference type="AlphaFoldDB" id="A0A4R6IR95"/>
<gene>
    <name evidence="1" type="ORF">CLV32_1235</name>
</gene>
<dbReference type="EMBL" id="SNWM01000001">
    <property type="protein sequence ID" value="TDO24940.1"/>
    <property type="molecule type" value="Genomic_DNA"/>
</dbReference>
<evidence type="ECO:0000313" key="2">
    <source>
        <dbReference type="Proteomes" id="UP000295499"/>
    </source>
</evidence>
<keyword evidence="2" id="KW-1185">Reference proteome</keyword>
<organism evidence="1 2">
    <name type="scientific">Pedobacter duraquae</name>
    <dbReference type="NCBI Taxonomy" id="425511"/>
    <lineage>
        <taxon>Bacteria</taxon>
        <taxon>Pseudomonadati</taxon>
        <taxon>Bacteroidota</taxon>
        <taxon>Sphingobacteriia</taxon>
        <taxon>Sphingobacteriales</taxon>
        <taxon>Sphingobacteriaceae</taxon>
        <taxon>Pedobacter</taxon>
    </lineage>
</organism>
<proteinExistence type="predicted"/>